<accession>A0A5B7CEY9</accession>
<organism evidence="1 2">
    <name type="scientific">Portunus trituberculatus</name>
    <name type="common">Swimming crab</name>
    <name type="synonym">Neptunus trituberculatus</name>
    <dbReference type="NCBI Taxonomy" id="210409"/>
    <lineage>
        <taxon>Eukaryota</taxon>
        <taxon>Metazoa</taxon>
        <taxon>Ecdysozoa</taxon>
        <taxon>Arthropoda</taxon>
        <taxon>Crustacea</taxon>
        <taxon>Multicrustacea</taxon>
        <taxon>Malacostraca</taxon>
        <taxon>Eumalacostraca</taxon>
        <taxon>Eucarida</taxon>
        <taxon>Decapoda</taxon>
        <taxon>Pleocyemata</taxon>
        <taxon>Brachyura</taxon>
        <taxon>Eubrachyura</taxon>
        <taxon>Portunoidea</taxon>
        <taxon>Portunidae</taxon>
        <taxon>Portuninae</taxon>
        <taxon>Portunus</taxon>
    </lineage>
</organism>
<sequence>MFTESWWREAVTKETLDLPTLHSTPTLTLYNDCDASEELECSLDVFFSEAPNPSSSEDTTVSFFKGLRQLSSDSVSCVDDSLDSALRTRPLAPEEAAAFRV</sequence>
<reference evidence="1 2" key="1">
    <citation type="submission" date="2019-05" db="EMBL/GenBank/DDBJ databases">
        <title>Another draft genome of Portunus trituberculatus and its Hox gene families provides insights of decapod evolution.</title>
        <authorList>
            <person name="Jeong J.-H."/>
            <person name="Song I."/>
            <person name="Kim S."/>
            <person name="Choi T."/>
            <person name="Kim D."/>
            <person name="Ryu S."/>
            <person name="Kim W."/>
        </authorList>
    </citation>
    <scope>NUCLEOTIDE SEQUENCE [LARGE SCALE GENOMIC DNA]</scope>
    <source>
        <tissue evidence="1">Muscle</tissue>
    </source>
</reference>
<evidence type="ECO:0000313" key="1">
    <source>
        <dbReference type="EMBL" id="MPC07770.1"/>
    </source>
</evidence>
<dbReference type="Proteomes" id="UP000324222">
    <property type="component" value="Unassembled WGS sequence"/>
</dbReference>
<protein>
    <submittedName>
        <fullName evidence="1">Uncharacterized protein</fullName>
    </submittedName>
</protein>
<dbReference type="EMBL" id="VSRR010000008">
    <property type="protein sequence ID" value="MPC07770.1"/>
    <property type="molecule type" value="Genomic_DNA"/>
</dbReference>
<comment type="caution">
    <text evidence="1">The sequence shown here is derived from an EMBL/GenBank/DDBJ whole genome shotgun (WGS) entry which is preliminary data.</text>
</comment>
<proteinExistence type="predicted"/>
<name>A0A5B7CEY9_PORTR</name>
<evidence type="ECO:0000313" key="2">
    <source>
        <dbReference type="Proteomes" id="UP000324222"/>
    </source>
</evidence>
<gene>
    <name evidence="1" type="ORF">E2C01_000338</name>
</gene>
<keyword evidence="2" id="KW-1185">Reference proteome</keyword>
<dbReference type="AlphaFoldDB" id="A0A5B7CEY9"/>